<dbReference type="EMBL" id="JAFBED010000001">
    <property type="protein sequence ID" value="MBM7618753.1"/>
    <property type="molecule type" value="Genomic_DNA"/>
</dbReference>
<dbReference type="SMART" id="SM00028">
    <property type="entry name" value="TPR"/>
    <property type="match status" value="1"/>
</dbReference>
<evidence type="ECO:0000256" key="1">
    <source>
        <dbReference type="PROSITE-ProRule" id="PRU00339"/>
    </source>
</evidence>
<feature type="repeat" description="TPR" evidence="1">
    <location>
        <begin position="400"/>
        <end position="433"/>
    </location>
</feature>
<reference evidence="2 3" key="1">
    <citation type="submission" date="2021-01" db="EMBL/GenBank/DDBJ databases">
        <title>Genomic Encyclopedia of Type Strains, Phase IV (KMG-IV): sequencing the most valuable type-strain genomes for metagenomic binning, comparative biology and taxonomic classification.</title>
        <authorList>
            <person name="Goeker M."/>
        </authorList>
    </citation>
    <scope>NUCLEOTIDE SEQUENCE [LARGE SCALE GENOMIC DNA]</scope>
    <source>
        <strain evidence="2 3">DSM 25879</strain>
    </source>
</reference>
<sequence length="467" mass="54582">MTKMTSINIQHDKHSLLLEPTGLYTYQGFQVLEAQNQDQTDCYYLLFYKTAYLTGKHTIKIKRSSRLSSILQKGITLPPTHPFVSYLLTHNRIHTFPALNPLWEKVQKKYSPLEAANILTIFDTYMKKEKIIKAIKELALKLRRDGQLLHTYQMLRLLSDLYPSHPWAPDMSKSLQYQSYQSLYQSNLATLAVKDPLYAEQYCYEHLEDKTCLTTLHQLMEKEGRIMELLCLYAHSLIHDSPCDDLNYKQLTALITENPGLEGKTDILAHVAQARAVPHDRLWKDLLTLLKNEGRYEDALLLLTKNNSQISTKNFPYLLEILTHLDPSKYVNMLEKLRLPLSDSISPKEAQSFFQVVIPILLKEKGLEYTNEWLMPYYIQYPTVPILLKIKKMAVLKDDPDQMYALGELYYQMKQLNEAVECFNWELELDPTDTRSIKWLTKLYLELGMIEESKSYQYMYHNLQKGS</sequence>
<organism evidence="2 3">
    <name type="scientific">Sutcliffiella tianshenii</name>
    <dbReference type="NCBI Taxonomy" id="1463404"/>
    <lineage>
        <taxon>Bacteria</taxon>
        <taxon>Bacillati</taxon>
        <taxon>Bacillota</taxon>
        <taxon>Bacilli</taxon>
        <taxon>Bacillales</taxon>
        <taxon>Bacillaceae</taxon>
        <taxon>Sutcliffiella</taxon>
    </lineage>
</organism>
<evidence type="ECO:0000313" key="2">
    <source>
        <dbReference type="EMBL" id="MBM7618753.1"/>
    </source>
</evidence>
<keyword evidence="1" id="KW-0802">TPR repeat</keyword>
<name>A0ABS2NVR8_9BACI</name>
<dbReference type="Proteomes" id="UP000737402">
    <property type="component" value="Unassembled WGS sequence"/>
</dbReference>
<accession>A0ABS2NVR8</accession>
<dbReference type="InterPro" id="IPR011990">
    <property type="entry name" value="TPR-like_helical_dom_sf"/>
</dbReference>
<dbReference type="Gene3D" id="1.25.40.10">
    <property type="entry name" value="Tetratricopeptide repeat domain"/>
    <property type="match status" value="1"/>
</dbReference>
<keyword evidence="3" id="KW-1185">Reference proteome</keyword>
<dbReference type="RefSeq" id="WP_204413191.1">
    <property type="nucleotide sequence ID" value="NZ_JAFBED010000001.1"/>
</dbReference>
<comment type="caution">
    <text evidence="2">The sequence shown here is derived from an EMBL/GenBank/DDBJ whole genome shotgun (WGS) entry which is preliminary data.</text>
</comment>
<evidence type="ECO:0000313" key="3">
    <source>
        <dbReference type="Proteomes" id="UP000737402"/>
    </source>
</evidence>
<dbReference type="InterPro" id="IPR019734">
    <property type="entry name" value="TPR_rpt"/>
</dbReference>
<protein>
    <submittedName>
        <fullName evidence="2">Tetratricopeptide (TPR) repeat protein</fullName>
    </submittedName>
</protein>
<dbReference type="PROSITE" id="PS50005">
    <property type="entry name" value="TPR"/>
    <property type="match status" value="1"/>
</dbReference>
<gene>
    <name evidence="2" type="ORF">JOC95_000595</name>
</gene>
<proteinExistence type="predicted"/>
<dbReference type="SUPFAM" id="SSF48452">
    <property type="entry name" value="TPR-like"/>
    <property type="match status" value="1"/>
</dbReference>